<dbReference type="PANTHER" id="PTHR12697:SF5">
    <property type="entry name" value="DEOXYHYPUSINE HYDROXYLASE"/>
    <property type="match status" value="1"/>
</dbReference>
<dbReference type="AlphaFoldDB" id="A0A7D4BGT8"/>
<accession>A0A7D4BGT8</accession>
<protein>
    <submittedName>
        <fullName evidence="1">HEAT repeat domain-containing protein</fullName>
    </submittedName>
</protein>
<dbReference type="GO" id="GO:0016491">
    <property type="term" value="F:oxidoreductase activity"/>
    <property type="evidence" value="ECO:0007669"/>
    <property type="project" value="TreeGrafter"/>
</dbReference>
<dbReference type="InterPro" id="IPR016024">
    <property type="entry name" value="ARM-type_fold"/>
</dbReference>
<evidence type="ECO:0000313" key="2">
    <source>
        <dbReference type="Proteomes" id="UP000503088"/>
    </source>
</evidence>
<dbReference type="RefSeq" id="WP_173223891.1">
    <property type="nucleotide sequence ID" value="NZ_CP048104.1"/>
</dbReference>
<dbReference type="Pfam" id="PF13646">
    <property type="entry name" value="HEAT_2"/>
    <property type="match status" value="1"/>
</dbReference>
<name>A0A7D4BGT8_9BACL</name>
<dbReference type="SUPFAM" id="SSF48371">
    <property type="entry name" value="ARM repeat"/>
    <property type="match status" value="1"/>
</dbReference>
<dbReference type="InterPro" id="IPR011989">
    <property type="entry name" value="ARM-like"/>
</dbReference>
<dbReference type="EMBL" id="CP048104">
    <property type="protein sequence ID" value="QKG85332.1"/>
    <property type="molecule type" value="Genomic_DNA"/>
</dbReference>
<reference evidence="1 2" key="1">
    <citation type="submission" date="2020-01" db="EMBL/GenBank/DDBJ databases">
        <authorList>
            <person name="Gulvik C.A."/>
            <person name="Batra D.G."/>
        </authorList>
    </citation>
    <scope>NUCLEOTIDE SEQUENCE [LARGE SCALE GENOMIC DNA]</scope>
    <source>
        <strain evidence="1 2">W9323</strain>
    </source>
</reference>
<proteinExistence type="predicted"/>
<dbReference type="KEGG" id="kpul:GXN76_13180"/>
<evidence type="ECO:0000313" key="1">
    <source>
        <dbReference type="EMBL" id="QKG85332.1"/>
    </source>
</evidence>
<dbReference type="PANTHER" id="PTHR12697">
    <property type="entry name" value="PBS LYASE HEAT-LIKE PROTEIN"/>
    <property type="match status" value="1"/>
</dbReference>
<dbReference type="Gene3D" id="1.25.10.10">
    <property type="entry name" value="Leucine-rich Repeat Variant"/>
    <property type="match status" value="1"/>
</dbReference>
<sequence length="238" mass="26731">MLAKAPTNESLKIILAKLKSDHFVVRLTVIEELVNFRKYPQVKEVFIQAVKDEDEEVRGAAVDGLSYFDGEDVGEVVIACLDDPEELVRINAIETLESLSYKPAVKKLTNLLMTDKEELVRSYAAAVIGTLGGEHQKSLMKKRLDVEKSEQVRLGIMLGLCHLGEVEYLERILDFLYSPNYQVRCATINSLPGIIDERDVGFVLNQLMSLARTEETVAVLSSIDYAVNEIREAFGRDH</sequence>
<keyword evidence="2" id="KW-1185">Reference proteome</keyword>
<dbReference type="Proteomes" id="UP000503088">
    <property type="component" value="Chromosome"/>
</dbReference>
<gene>
    <name evidence="1" type="ORF">GXN76_13180</name>
</gene>
<organism evidence="1 2">
    <name type="scientific">Kroppenstedtia pulmonis</name>
    <dbReference type="NCBI Taxonomy" id="1380685"/>
    <lineage>
        <taxon>Bacteria</taxon>
        <taxon>Bacillati</taxon>
        <taxon>Bacillota</taxon>
        <taxon>Bacilli</taxon>
        <taxon>Bacillales</taxon>
        <taxon>Thermoactinomycetaceae</taxon>
        <taxon>Kroppenstedtia</taxon>
    </lineage>
</organism>